<feature type="signal peptide" evidence="1">
    <location>
        <begin position="1"/>
        <end position="15"/>
    </location>
</feature>
<dbReference type="OrthoDB" id="7429614at2759"/>
<dbReference type="AlphaFoldDB" id="A0A9P0FV47"/>
<gene>
    <name evidence="2" type="ORF">CINC_LOCUS8972</name>
</gene>
<organism evidence="2 3">
    <name type="scientific">Chrysodeixis includens</name>
    <name type="common">Soybean looper</name>
    <name type="synonym">Pseudoplusia includens</name>
    <dbReference type="NCBI Taxonomy" id="689277"/>
    <lineage>
        <taxon>Eukaryota</taxon>
        <taxon>Metazoa</taxon>
        <taxon>Ecdysozoa</taxon>
        <taxon>Arthropoda</taxon>
        <taxon>Hexapoda</taxon>
        <taxon>Insecta</taxon>
        <taxon>Pterygota</taxon>
        <taxon>Neoptera</taxon>
        <taxon>Endopterygota</taxon>
        <taxon>Lepidoptera</taxon>
        <taxon>Glossata</taxon>
        <taxon>Ditrysia</taxon>
        <taxon>Noctuoidea</taxon>
        <taxon>Noctuidae</taxon>
        <taxon>Plusiinae</taxon>
        <taxon>Chrysodeixis</taxon>
    </lineage>
</organism>
<evidence type="ECO:0000313" key="3">
    <source>
        <dbReference type="Proteomes" id="UP001154114"/>
    </source>
</evidence>
<keyword evidence="1" id="KW-0732">Signal</keyword>
<evidence type="ECO:0000256" key="1">
    <source>
        <dbReference type="SAM" id="SignalP"/>
    </source>
</evidence>
<feature type="chain" id="PRO_5040132570" evidence="1">
    <location>
        <begin position="16"/>
        <end position="294"/>
    </location>
</feature>
<reference evidence="2" key="1">
    <citation type="submission" date="2021-12" db="EMBL/GenBank/DDBJ databases">
        <authorList>
            <person name="King R."/>
        </authorList>
    </citation>
    <scope>NUCLEOTIDE SEQUENCE</scope>
</reference>
<accession>A0A9P0FV47</accession>
<keyword evidence="3" id="KW-1185">Reference proteome</keyword>
<dbReference type="Proteomes" id="UP001154114">
    <property type="component" value="Chromosome 29"/>
</dbReference>
<evidence type="ECO:0000313" key="2">
    <source>
        <dbReference type="EMBL" id="CAH0599860.1"/>
    </source>
</evidence>
<protein>
    <submittedName>
        <fullName evidence="2">Uncharacterized protein</fullName>
    </submittedName>
</protein>
<name>A0A9P0FV47_CHRIL</name>
<proteinExistence type="predicted"/>
<dbReference type="EMBL" id="LR824032">
    <property type="protein sequence ID" value="CAH0599860.1"/>
    <property type="molecule type" value="Genomic_DNA"/>
</dbReference>
<sequence length="294" mass="30652">MRVLIVSALFAVAAAAPSGLYAPVVPVLKTILVPEAIPTISPGDIQAAAIDAQVQAIDAQVKAQDAAQAAADQAREIADQANQNINEKAITESSVASEVNLDAYWSAEDKKWQAVDALKSAEAQIDSAVASNAPLLAKAAVKGAFPYIAAVGPVTPIVAPIPPVVYSPYVAPYSSVSQSSQTVVSGEAQTEKKEENNEAVVKTAEPVKAEEEKPVEAAENVESAKSDSPAFKGIENLNAKPALVAQPLISAPLGLYRYDVAVPALTHVVGQPIFKYAPTVQHGVLAPTFVKTVW</sequence>